<dbReference type="Pfam" id="PF00046">
    <property type="entry name" value="Homeodomain"/>
    <property type="match status" value="1"/>
</dbReference>
<evidence type="ECO:0000256" key="4">
    <source>
        <dbReference type="ARBA" id="ARBA00023242"/>
    </source>
</evidence>
<dbReference type="Gene3D" id="1.10.10.60">
    <property type="entry name" value="Homeodomain-like"/>
    <property type="match status" value="1"/>
</dbReference>
<comment type="subcellular location">
    <subcellularLocation>
        <location evidence="1 6 7">Nucleus</location>
    </subcellularLocation>
</comment>
<evidence type="ECO:0000313" key="10">
    <source>
        <dbReference type="EMBL" id="KAF6304498.1"/>
    </source>
</evidence>
<gene>
    <name evidence="10" type="ORF">mMyoMyo1_020350</name>
</gene>
<dbReference type="EMBL" id="JABWUV010000015">
    <property type="protein sequence ID" value="KAF6304498.1"/>
    <property type="molecule type" value="Genomic_DNA"/>
</dbReference>
<keyword evidence="2 6" id="KW-0238">DNA-binding</keyword>
<dbReference type="GO" id="GO:0005634">
    <property type="term" value="C:nucleus"/>
    <property type="evidence" value="ECO:0007669"/>
    <property type="project" value="UniProtKB-SubCell"/>
</dbReference>
<evidence type="ECO:0000256" key="8">
    <source>
        <dbReference type="SAM" id="MobiDB-lite"/>
    </source>
</evidence>
<feature type="DNA-binding region" description="Homeobox" evidence="6">
    <location>
        <begin position="90"/>
        <end position="149"/>
    </location>
</feature>
<protein>
    <submittedName>
        <fullName evidence="10">VENT homeobox</fullName>
    </submittedName>
</protein>
<evidence type="ECO:0000259" key="9">
    <source>
        <dbReference type="PROSITE" id="PS50071"/>
    </source>
</evidence>
<dbReference type="Proteomes" id="UP000527355">
    <property type="component" value="Unassembled WGS sequence"/>
</dbReference>
<dbReference type="InterPro" id="IPR017970">
    <property type="entry name" value="Homeobox_CS"/>
</dbReference>
<evidence type="ECO:0000256" key="5">
    <source>
        <dbReference type="ARBA" id="ARBA00038196"/>
    </source>
</evidence>
<evidence type="ECO:0000256" key="1">
    <source>
        <dbReference type="ARBA" id="ARBA00004123"/>
    </source>
</evidence>
<keyword evidence="3 6" id="KW-0371">Homeobox</keyword>
<dbReference type="InterPro" id="IPR050848">
    <property type="entry name" value="Homeobox_TF"/>
</dbReference>
<accession>A0A7J7TV72</accession>
<dbReference type="PROSITE" id="PS50071">
    <property type="entry name" value="HOMEOBOX_2"/>
    <property type="match status" value="1"/>
</dbReference>
<feature type="compositionally biased region" description="Polar residues" evidence="8">
    <location>
        <begin position="69"/>
        <end position="81"/>
    </location>
</feature>
<evidence type="ECO:0000256" key="6">
    <source>
        <dbReference type="PROSITE-ProRule" id="PRU00108"/>
    </source>
</evidence>
<evidence type="ECO:0000313" key="11">
    <source>
        <dbReference type="Proteomes" id="UP000527355"/>
    </source>
</evidence>
<comment type="similarity">
    <text evidence="5">Belongs to the BAR homeobox family.</text>
</comment>
<dbReference type="PRINTS" id="PR00031">
    <property type="entry name" value="HTHREPRESSR"/>
</dbReference>
<feature type="compositionally biased region" description="Polar residues" evidence="8">
    <location>
        <begin position="35"/>
        <end position="44"/>
    </location>
</feature>
<dbReference type="SMART" id="SM00389">
    <property type="entry name" value="HOX"/>
    <property type="match status" value="1"/>
</dbReference>
<evidence type="ECO:0000256" key="3">
    <source>
        <dbReference type="ARBA" id="ARBA00023155"/>
    </source>
</evidence>
<dbReference type="GO" id="GO:0000981">
    <property type="term" value="F:DNA-binding transcription factor activity, RNA polymerase II-specific"/>
    <property type="evidence" value="ECO:0007669"/>
    <property type="project" value="InterPro"/>
</dbReference>
<proteinExistence type="inferred from homology"/>
<name>A0A7J7TV72_MYOMY</name>
<reference evidence="10 11" key="1">
    <citation type="journal article" date="2020" name="Nature">
        <title>Six reference-quality genomes reveal evolution of bat adaptations.</title>
        <authorList>
            <person name="Jebb D."/>
            <person name="Huang Z."/>
            <person name="Pippel M."/>
            <person name="Hughes G.M."/>
            <person name="Lavrichenko K."/>
            <person name="Devanna P."/>
            <person name="Winkler S."/>
            <person name="Jermiin L.S."/>
            <person name="Skirmuntt E.C."/>
            <person name="Katzourakis A."/>
            <person name="Burkitt-Gray L."/>
            <person name="Ray D.A."/>
            <person name="Sullivan K.A.M."/>
            <person name="Roscito J.G."/>
            <person name="Kirilenko B.M."/>
            <person name="Davalos L.M."/>
            <person name="Corthals A.P."/>
            <person name="Power M.L."/>
            <person name="Jones G."/>
            <person name="Ransome R.D."/>
            <person name="Dechmann D.K.N."/>
            <person name="Locatelli A.G."/>
            <person name="Puechmaille S.J."/>
            <person name="Fedrigo O."/>
            <person name="Jarvis E.D."/>
            <person name="Hiller M."/>
            <person name="Vernes S.C."/>
            <person name="Myers E.W."/>
            <person name="Teeling E.C."/>
        </authorList>
    </citation>
    <scope>NUCLEOTIDE SEQUENCE [LARGE SCALE GENOMIC DNA]</scope>
    <source>
        <strain evidence="10">MMyoMyo1</strain>
        <tissue evidence="10">Flight muscle</tissue>
    </source>
</reference>
<feature type="compositionally biased region" description="Polar residues" evidence="8">
    <location>
        <begin position="12"/>
        <end position="28"/>
    </location>
</feature>
<organism evidence="10 11">
    <name type="scientific">Myotis myotis</name>
    <name type="common">Greater mouse-eared bat</name>
    <name type="synonym">Vespertilio myotis</name>
    <dbReference type="NCBI Taxonomy" id="51298"/>
    <lineage>
        <taxon>Eukaryota</taxon>
        <taxon>Metazoa</taxon>
        <taxon>Chordata</taxon>
        <taxon>Craniata</taxon>
        <taxon>Vertebrata</taxon>
        <taxon>Euteleostomi</taxon>
        <taxon>Mammalia</taxon>
        <taxon>Eutheria</taxon>
        <taxon>Laurasiatheria</taxon>
        <taxon>Chiroptera</taxon>
        <taxon>Yangochiroptera</taxon>
        <taxon>Vespertilionidae</taxon>
        <taxon>Myotis</taxon>
    </lineage>
</organism>
<dbReference type="VEuPathDB" id="HostDB:GeneID_118670295"/>
<comment type="caution">
    <text evidence="10">The sequence shown here is derived from an EMBL/GenBank/DDBJ whole genome shotgun (WGS) entry which is preliminary data.</text>
</comment>
<dbReference type="GO" id="GO:0003677">
    <property type="term" value="F:DNA binding"/>
    <property type="evidence" value="ECO:0007669"/>
    <property type="project" value="UniProtKB-UniRule"/>
</dbReference>
<evidence type="ECO:0000256" key="7">
    <source>
        <dbReference type="RuleBase" id="RU000682"/>
    </source>
</evidence>
<dbReference type="PANTHER" id="PTHR24333">
    <property type="entry name" value="HOMEO BOX HB9 LIKE A-RELATED"/>
    <property type="match status" value="1"/>
</dbReference>
<dbReference type="InterPro" id="IPR009057">
    <property type="entry name" value="Homeodomain-like_sf"/>
</dbReference>
<feature type="domain" description="Homeobox" evidence="9">
    <location>
        <begin position="88"/>
        <end position="148"/>
    </location>
</feature>
<dbReference type="PANTHER" id="PTHR24333:SF5">
    <property type="entry name" value="VENT HOMEOBOX"/>
    <property type="match status" value="1"/>
</dbReference>
<feature type="region of interest" description="Disordered" evidence="8">
    <location>
        <begin position="1"/>
        <end position="95"/>
    </location>
</feature>
<dbReference type="SUPFAM" id="SSF46689">
    <property type="entry name" value="Homeodomain-like"/>
    <property type="match status" value="1"/>
</dbReference>
<keyword evidence="4 6" id="KW-0539">Nucleus</keyword>
<dbReference type="InterPro" id="IPR001356">
    <property type="entry name" value="HD"/>
</dbReference>
<keyword evidence="11" id="KW-1185">Reference proteome</keyword>
<dbReference type="PROSITE" id="PS00027">
    <property type="entry name" value="HOMEOBOX_1"/>
    <property type="match status" value="1"/>
</dbReference>
<dbReference type="AlphaFoldDB" id="A0A7J7TV72"/>
<dbReference type="CDD" id="cd00086">
    <property type="entry name" value="homeodomain"/>
    <property type="match status" value="1"/>
</dbReference>
<sequence length="257" mass="27590">MPPSSDLPGGQKPTSSFGSVDWLSQSSHVGPAHTSRPTAVSWGSLSAPARVSSGGEPPQAVGMEEAKSSAVSTPGTSTTGLSKEADSPRPPRVRTAFTEEQVSTLESSFQLHRYLDPQERRRLAQTMGLSEVQIKTWFQNRRMKHKRQLQDSQLNVSLSGAVYSPLAFCPPALGSPLQLLHPWASLSGPSALAQPPGSFWDPCQGEQASLASAWASSSRQPLMCCLQDPGSQAHTLGPALSRGTWRLYVLPETRDAF</sequence>
<dbReference type="InterPro" id="IPR000047">
    <property type="entry name" value="HTH_motif"/>
</dbReference>
<evidence type="ECO:0000256" key="2">
    <source>
        <dbReference type="ARBA" id="ARBA00023125"/>
    </source>
</evidence>